<dbReference type="PANTHER" id="PTHR30327">
    <property type="entry name" value="UNCHARACTERIZED PROTEIN YQGE"/>
    <property type="match status" value="1"/>
</dbReference>
<dbReference type="Pfam" id="PF02622">
    <property type="entry name" value="DUF179"/>
    <property type="match status" value="1"/>
</dbReference>
<dbReference type="STRING" id="575540.Isop_1173"/>
<dbReference type="GO" id="GO:0005829">
    <property type="term" value="C:cytosol"/>
    <property type="evidence" value="ECO:0007669"/>
    <property type="project" value="TreeGrafter"/>
</dbReference>
<dbReference type="SUPFAM" id="SSF143456">
    <property type="entry name" value="VC0467-like"/>
    <property type="match status" value="1"/>
</dbReference>
<proteinExistence type="inferred from homology"/>
<dbReference type="InterPro" id="IPR003774">
    <property type="entry name" value="AlgH-like"/>
</dbReference>
<dbReference type="AlphaFoldDB" id="E8R5L1"/>
<reference key="1">
    <citation type="submission" date="2010-11" db="EMBL/GenBank/DDBJ databases">
        <title>The complete sequence of chromosome of Isophaera pallida ATCC 43644.</title>
        <authorList>
            <consortium name="US DOE Joint Genome Institute (JGI-PGF)"/>
            <person name="Lucas S."/>
            <person name="Copeland A."/>
            <person name="Lapidus A."/>
            <person name="Bruce D."/>
            <person name="Goodwin L."/>
            <person name="Pitluck S."/>
            <person name="Kyrpides N."/>
            <person name="Mavromatis K."/>
            <person name="Pagani I."/>
            <person name="Ivanova N."/>
            <person name="Saunders E."/>
            <person name="Brettin T."/>
            <person name="Detter J.C."/>
            <person name="Han C."/>
            <person name="Tapia R."/>
            <person name="Land M."/>
            <person name="Hauser L."/>
            <person name="Markowitz V."/>
            <person name="Cheng J.-F."/>
            <person name="Hugenholtz P."/>
            <person name="Woyke T."/>
            <person name="Wu D."/>
            <person name="Eisen J.A."/>
        </authorList>
    </citation>
    <scope>NUCLEOTIDE SEQUENCE</scope>
    <source>
        <strain>ATCC 43644</strain>
    </source>
</reference>
<dbReference type="FunCoup" id="E8R5L1">
    <property type="interactions" value="194"/>
</dbReference>
<dbReference type="KEGG" id="ipa:Isop_1173"/>
<evidence type="ECO:0000256" key="1">
    <source>
        <dbReference type="ARBA" id="ARBA00009600"/>
    </source>
</evidence>
<keyword evidence="3" id="KW-1185">Reference proteome</keyword>
<sequence length="182" mass="20145">MKSLKGHLLIAHPSLLDPNFTKTVLLMLEHTQLGAAGLVLNRPIDGTVAAISQTAFNHPCDWEKPIHLGGPVTGPLTIVHQCAEWADQEILDGVYSTIDRDKLSQMVLLKPEPSLVLFNCAGWGPGQLEYELAEDSWYHCPATPEHIFWNGMGNLWDAVIRPFSTNRVARIVKHLPPDATLN</sequence>
<dbReference type="EMBL" id="CP002353">
    <property type="protein sequence ID" value="ADV61760.1"/>
    <property type="molecule type" value="Genomic_DNA"/>
</dbReference>
<evidence type="ECO:0000313" key="3">
    <source>
        <dbReference type="Proteomes" id="UP000008631"/>
    </source>
</evidence>
<gene>
    <name evidence="2" type="ordered locus">Isop_1173</name>
</gene>
<protein>
    <submittedName>
        <fullName evidence="2">Uncharacterized protein</fullName>
    </submittedName>
</protein>
<dbReference type="eggNOG" id="COG1678">
    <property type="taxonomic scope" value="Bacteria"/>
</dbReference>
<dbReference type="PANTHER" id="PTHR30327:SF1">
    <property type="entry name" value="UPF0301 PROTEIN YQGE"/>
    <property type="match status" value="1"/>
</dbReference>
<dbReference type="InParanoid" id="E8R5L1"/>
<comment type="similarity">
    <text evidence="1">Belongs to the UPF0301 (AlgH) family.</text>
</comment>
<dbReference type="RefSeq" id="WP_013564049.1">
    <property type="nucleotide sequence ID" value="NC_014962.1"/>
</dbReference>
<evidence type="ECO:0000313" key="2">
    <source>
        <dbReference type="EMBL" id="ADV61760.1"/>
    </source>
</evidence>
<dbReference type="OrthoDB" id="9807486at2"/>
<dbReference type="Gene3D" id="3.40.1740.10">
    <property type="entry name" value="VC0467-like"/>
    <property type="match status" value="1"/>
</dbReference>
<dbReference type="Proteomes" id="UP000008631">
    <property type="component" value="Chromosome"/>
</dbReference>
<reference evidence="2 3" key="2">
    <citation type="journal article" date="2011" name="Stand. Genomic Sci.">
        <title>Complete genome sequence of Isosphaera pallida type strain (IS1B).</title>
        <authorList>
            <consortium name="US DOE Joint Genome Institute (JGI-PGF)"/>
            <person name="Goker M."/>
            <person name="Cleland D."/>
            <person name="Saunders E."/>
            <person name="Lapidus A."/>
            <person name="Nolan M."/>
            <person name="Lucas S."/>
            <person name="Hammon N."/>
            <person name="Deshpande S."/>
            <person name="Cheng J.F."/>
            <person name="Tapia R."/>
            <person name="Han C."/>
            <person name="Goodwin L."/>
            <person name="Pitluck S."/>
            <person name="Liolios K."/>
            <person name="Pagani I."/>
            <person name="Ivanova N."/>
            <person name="Mavromatis K."/>
            <person name="Pati A."/>
            <person name="Chen A."/>
            <person name="Palaniappan K."/>
            <person name="Land M."/>
            <person name="Hauser L."/>
            <person name="Chang Y.J."/>
            <person name="Jeffries C.D."/>
            <person name="Detter J.C."/>
            <person name="Beck B."/>
            <person name="Woyke T."/>
            <person name="Bristow J."/>
            <person name="Eisen J.A."/>
            <person name="Markowitz V."/>
            <person name="Hugenholtz P."/>
            <person name="Kyrpides N.C."/>
            <person name="Klenk H.P."/>
        </authorList>
    </citation>
    <scope>NUCLEOTIDE SEQUENCE [LARGE SCALE GENOMIC DNA]</scope>
    <source>
        <strain evidence="3">ATCC 43644 / DSM 9630 / IS1B</strain>
    </source>
</reference>
<accession>E8R5L1</accession>
<dbReference type="HOGENOM" id="CLU_057596_1_0_0"/>
<name>E8R5L1_ISOPI</name>
<organism evidence="2 3">
    <name type="scientific">Isosphaera pallida (strain ATCC 43644 / DSM 9630 / IS1B)</name>
    <dbReference type="NCBI Taxonomy" id="575540"/>
    <lineage>
        <taxon>Bacteria</taxon>
        <taxon>Pseudomonadati</taxon>
        <taxon>Planctomycetota</taxon>
        <taxon>Planctomycetia</taxon>
        <taxon>Isosphaerales</taxon>
        <taxon>Isosphaeraceae</taxon>
        <taxon>Isosphaera</taxon>
    </lineage>
</organism>